<feature type="transmembrane region" description="Helical" evidence="1">
    <location>
        <begin position="30"/>
        <end position="49"/>
    </location>
</feature>
<name>A0ABY8PQG8_9BACT</name>
<dbReference type="RefSeq" id="WP_280998875.1">
    <property type="nucleotide sequence ID" value="NZ_CP069362.1"/>
</dbReference>
<gene>
    <name evidence="2" type="ORF">JRV97_11045</name>
</gene>
<keyword evidence="1" id="KW-1133">Transmembrane helix</keyword>
<keyword evidence="1" id="KW-0812">Transmembrane</keyword>
<keyword evidence="1" id="KW-0472">Membrane</keyword>
<evidence type="ECO:0000313" key="2">
    <source>
        <dbReference type="EMBL" id="WGS64875.1"/>
    </source>
</evidence>
<evidence type="ECO:0000256" key="1">
    <source>
        <dbReference type="SAM" id="Phobius"/>
    </source>
</evidence>
<protein>
    <submittedName>
        <fullName evidence="2">Uncharacterized protein</fullName>
    </submittedName>
</protein>
<evidence type="ECO:0000313" key="3">
    <source>
        <dbReference type="Proteomes" id="UP001232493"/>
    </source>
</evidence>
<organism evidence="2 3">
    <name type="scientific">Marinitoga aeolica</name>
    <dbReference type="NCBI Taxonomy" id="2809031"/>
    <lineage>
        <taxon>Bacteria</taxon>
        <taxon>Thermotogati</taxon>
        <taxon>Thermotogota</taxon>
        <taxon>Thermotogae</taxon>
        <taxon>Petrotogales</taxon>
        <taxon>Petrotogaceae</taxon>
        <taxon>Marinitoga</taxon>
    </lineage>
</organism>
<accession>A0ABY8PQG8</accession>
<dbReference type="EMBL" id="CP069362">
    <property type="protein sequence ID" value="WGS64875.1"/>
    <property type="molecule type" value="Genomic_DNA"/>
</dbReference>
<sequence>MTKKSFFITGGFTFIGIGVGFILLKFSALYFIASILIGIGAGLLIGTLTDKNIK</sequence>
<feature type="transmembrane region" description="Helical" evidence="1">
    <location>
        <begin position="7"/>
        <end position="24"/>
    </location>
</feature>
<reference evidence="2 3" key="1">
    <citation type="submission" date="2021-02" db="EMBL/GenBank/DDBJ databases">
        <title>Characterization of Marinitoga sp. nov. str. BP5-C20A.</title>
        <authorList>
            <person name="Erauso G."/>
            <person name="Postec A."/>
        </authorList>
    </citation>
    <scope>NUCLEOTIDE SEQUENCE [LARGE SCALE GENOMIC DNA]</scope>
    <source>
        <strain evidence="2 3">BP5-C20A</strain>
    </source>
</reference>
<dbReference type="Proteomes" id="UP001232493">
    <property type="component" value="Chromosome"/>
</dbReference>
<keyword evidence="3" id="KW-1185">Reference proteome</keyword>
<proteinExistence type="predicted"/>